<dbReference type="Proteomes" id="UP000315289">
    <property type="component" value="Unassembled WGS sequence"/>
</dbReference>
<protein>
    <submittedName>
        <fullName evidence="1">Uncharacterized protein</fullName>
    </submittedName>
</protein>
<name>A0A557SR21_9ARCH</name>
<organism evidence="1 2">
    <name type="scientific">Candidatus Nitrosocosmicus arcticus</name>
    <dbReference type="NCBI Taxonomy" id="2035267"/>
    <lineage>
        <taxon>Archaea</taxon>
        <taxon>Nitrososphaerota</taxon>
        <taxon>Nitrososphaeria</taxon>
        <taxon>Nitrososphaerales</taxon>
        <taxon>Nitrososphaeraceae</taxon>
        <taxon>Candidatus Nitrosocosmicus</taxon>
    </lineage>
</organism>
<dbReference type="EMBL" id="VOAH01000022">
    <property type="protein sequence ID" value="TVP39044.1"/>
    <property type="molecule type" value="Genomic_DNA"/>
</dbReference>
<keyword evidence="2" id="KW-1185">Reference proteome</keyword>
<reference evidence="1 2" key="1">
    <citation type="journal article" date="2019" name="Front. Microbiol.">
        <title>Ammonia Oxidation by the Arctic Terrestrial Thaumarchaeote Candidatus Nitrosocosmicus arcticus Is Stimulated by Increasing Temperatures.</title>
        <authorList>
            <person name="Alves R.J.E."/>
            <person name="Kerou M."/>
            <person name="Zappe A."/>
            <person name="Bittner R."/>
            <person name="Abby S.S."/>
            <person name="Schmidt H.A."/>
            <person name="Pfeifer K."/>
            <person name="Schleper C."/>
        </authorList>
    </citation>
    <scope>NUCLEOTIDE SEQUENCE [LARGE SCALE GENOMIC DNA]</scope>
    <source>
        <strain evidence="1 2">Kfb</strain>
    </source>
</reference>
<evidence type="ECO:0000313" key="2">
    <source>
        <dbReference type="Proteomes" id="UP000315289"/>
    </source>
</evidence>
<dbReference type="AlphaFoldDB" id="A0A557SR21"/>
<accession>A0A557SR21</accession>
<sequence>MIQNGSSSITDTYNLLVLNNSEPLARINTERINLMNVFKGIKHVGPLCLT</sequence>
<comment type="caution">
    <text evidence="1">The sequence shown here is derived from an EMBL/GenBank/DDBJ whole genome shotgun (WGS) entry which is preliminary data.</text>
</comment>
<proteinExistence type="predicted"/>
<gene>
    <name evidence="1" type="ORF">NARC_220019</name>
</gene>
<evidence type="ECO:0000313" key="1">
    <source>
        <dbReference type="EMBL" id="TVP39044.1"/>
    </source>
</evidence>